<evidence type="ECO:0000256" key="4">
    <source>
        <dbReference type="PIRSR" id="PIRSR640255-1"/>
    </source>
</evidence>
<feature type="binding site" evidence="5">
    <location>
        <position position="208"/>
    </location>
    <ligand>
        <name>Mg(2+)</name>
        <dbReference type="ChEBI" id="CHEBI:18420"/>
        <note>catalytic</note>
    </ligand>
</feature>
<feature type="non-terminal residue" evidence="8">
    <location>
        <position position="1"/>
    </location>
</feature>
<dbReference type="SMART" id="SM00892">
    <property type="entry name" value="Endonuclease_NS"/>
    <property type="match status" value="1"/>
</dbReference>
<feature type="non-terminal residue" evidence="8">
    <location>
        <position position="329"/>
    </location>
</feature>
<dbReference type="InterPro" id="IPR044925">
    <property type="entry name" value="His-Me_finger_sf"/>
</dbReference>
<evidence type="ECO:0000256" key="5">
    <source>
        <dbReference type="PIRSR" id="PIRSR640255-2"/>
    </source>
</evidence>
<feature type="domain" description="ENPP1-3/EXOG-like endonuclease/phosphodiesterase" evidence="6">
    <location>
        <begin position="99"/>
        <end position="317"/>
    </location>
</feature>
<dbReference type="GO" id="GO:0005634">
    <property type="term" value="C:nucleus"/>
    <property type="evidence" value="ECO:0007669"/>
    <property type="project" value="TreeGrafter"/>
</dbReference>
<accession>A0AAD4K779</accession>
<organism evidence="8 9">
    <name type="scientific">Drosophila rubida</name>
    <dbReference type="NCBI Taxonomy" id="30044"/>
    <lineage>
        <taxon>Eukaryota</taxon>
        <taxon>Metazoa</taxon>
        <taxon>Ecdysozoa</taxon>
        <taxon>Arthropoda</taxon>
        <taxon>Hexapoda</taxon>
        <taxon>Insecta</taxon>
        <taxon>Pterygota</taxon>
        <taxon>Neoptera</taxon>
        <taxon>Endopterygota</taxon>
        <taxon>Diptera</taxon>
        <taxon>Brachycera</taxon>
        <taxon>Muscomorpha</taxon>
        <taxon>Ephydroidea</taxon>
        <taxon>Drosophilidae</taxon>
        <taxon>Drosophila</taxon>
    </lineage>
</organism>
<evidence type="ECO:0000313" key="9">
    <source>
        <dbReference type="Proteomes" id="UP001200034"/>
    </source>
</evidence>
<dbReference type="Pfam" id="PF01223">
    <property type="entry name" value="Endonuclease_NS"/>
    <property type="match status" value="1"/>
</dbReference>
<keyword evidence="5" id="KW-0479">Metal-binding</keyword>
<dbReference type="GO" id="GO:0000014">
    <property type="term" value="F:single-stranded DNA endodeoxyribonuclease activity"/>
    <property type="evidence" value="ECO:0007669"/>
    <property type="project" value="TreeGrafter"/>
</dbReference>
<evidence type="ECO:0000313" key="8">
    <source>
        <dbReference type="EMBL" id="KAH8381569.1"/>
    </source>
</evidence>
<keyword evidence="9" id="KW-1185">Reference proteome</keyword>
<dbReference type="GO" id="GO:0003676">
    <property type="term" value="F:nucleic acid binding"/>
    <property type="evidence" value="ECO:0007669"/>
    <property type="project" value="InterPro"/>
</dbReference>
<feature type="active site" description="Proton acceptor" evidence="4">
    <location>
        <position position="178"/>
    </location>
</feature>
<evidence type="ECO:0000256" key="2">
    <source>
        <dbReference type="ARBA" id="ARBA00022722"/>
    </source>
</evidence>
<reference evidence="8" key="1">
    <citation type="journal article" date="2021" name="Mol. Ecol. Resour.">
        <title>Phylogenomic analyses of the genus Drosophila reveals genomic signals of climate adaptation.</title>
        <authorList>
            <person name="Li F."/>
            <person name="Rane R.V."/>
            <person name="Luria V."/>
            <person name="Xiong Z."/>
            <person name="Chen J."/>
            <person name="Li Z."/>
            <person name="Catullo R.A."/>
            <person name="Griffin P.C."/>
            <person name="Schiffer M."/>
            <person name="Pearce S."/>
            <person name="Lee S.F."/>
            <person name="McElroy K."/>
            <person name="Stocker A."/>
            <person name="Shirriffs J."/>
            <person name="Cockerell F."/>
            <person name="Coppin C."/>
            <person name="Sgro C.M."/>
            <person name="Karger A."/>
            <person name="Cain J.W."/>
            <person name="Weber J.A."/>
            <person name="Santpere G."/>
            <person name="Kirschner M.W."/>
            <person name="Hoffmann A.A."/>
            <person name="Oakeshott J.G."/>
            <person name="Zhang G."/>
        </authorList>
    </citation>
    <scope>NUCLEOTIDE SEQUENCE</scope>
    <source>
        <strain evidence="8">BGI-SZ-2011g</strain>
    </source>
</reference>
<dbReference type="PANTHER" id="PTHR13966">
    <property type="entry name" value="ENDONUCLEASE RELATED"/>
    <property type="match status" value="1"/>
</dbReference>
<evidence type="ECO:0008006" key="10">
    <source>
        <dbReference type="Google" id="ProtNLM"/>
    </source>
</evidence>
<evidence type="ECO:0000256" key="1">
    <source>
        <dbReference type="ARBA" id="ARBA00010052"/>
    </source>
</evidence>
<dbReference type="SMART" id="SM00477">
    <property type="entry name" value="NUC"/>
    <property type="match status" value="1"/>
</dbReference>
<feature type="domain" description="DNA/RNA non-specific endonuclease/pyrophosphatase/phosphodiesterase" evidence="7">
    <location>
        <begin position="98"/>
        <end position="327"/>
    </location>
</feature>
<comment type="caution">
    <text evidence="8">The sequence shown here is derived from an EMBL/GenBank/DDBJ whole genome shotgun (WGS) entry which is preliminary data.</text>
</comment>
<sequence length="329" mass="36946">QCMIDATYGSTSNRIFAIVSGQQLEMLRTNVVPIGTTVRVVCTATSYVDCTCLGNVFSPTLPATICSAKLDPTHEVVRDLSCPATMLQMGYRLSAAHFLEIYRSCYDINSQRSLFTIHKVDSGTQNPPRVGCWRKSDVVTTRPSYQAKNIYNRFNVIFNNQQNYITRSGPPYKFHRGHLAPSADFGYCDQMRATYRYFNVVAQFASVNDGNWLRIENWVRRMRDQFGKFTVCTGGLGVLELDDIAGNPTPIYLENPDLNAVPKWIYKIIRSHANPNMHYAVITYNHAENPATPGPLCRNPFACQNVGLQINPAQNSGISYCCSADDFMN</sequence>
<dbReference type="InterPro" id="IPR040255">
    <property type="entry name" value="Non-specific_endonuclease"/>
</dbReference>
<dbReference type="PANTHER" id="PTHR13966:SF17">
    <property type="entry name" value="ENDONUCLEASE-RELATED"/>
    <property type="match status" value="1"/>
</dbReference>
<keyword evidence="2" id="KW-0540">Nuclease</keyword>
<dbReference type="GO" id="GO:0005743">
    <property type="term" value="C:mitochondrial inner membrane"/>
    <property type="evidence" value="ECO:0007669"/>
    <property type="project" value="TreeGrafter"/>
</dbReference>
<dbReference type="EMBL" id="JAJJHW010000824">
    <property type="protein sequence ID" value="KAH8381569.1"/>
    <property type="molecule type" value="Genomic_DNA"/>
</dbReference>
<dbReference type="AlphaFoldDB" id="A0AAD4K779"/>
<name>A0AAD4K779_9MUSC</name>
<evidence type="ECO:0000259" key="7">
    <source>
        <dbReference type="SMART" id="SM00892"/>
    </source>
</evidence>
<evidence type="ECO:0000259" key="6">
    <source>
        <dbReference type="SMART" id="SM00477"/>
    </source>
</evidence>
<proteinExistence type="inferred from homology"/>
<dbReference type="GO" id="GO:0006309">
    <property type="term" value="P:apoptotic DNA fragmentation"/>
    <property type="evidence" value="ECO:0007669"/>
    <property type="project" value="TreeGrafter"/>
</dbReference>
<dbReference type="GO" id="GO:0046872">
    <property type="term" value="F:metal ion binding"/>
    <property type="evidence" value="ECO:0007669"/>
    <property type="project" value="UniProtKB-KW"/>
</dbReference>
<dbReference type="SUPFAM" id="SSF54060">
    <property type="entry name" value="His-Me finger endonucleases"/>
    <property type="match status" value="1"/>
</dbReference>
<dbReference type="GO" id="GO:0004521">
    <property type="term" value="F:RNA endonuclease activity"/>
    <property type="evidence" value="ECO:0007669"/>
    <property type="project" value="TreeGrafter"/>
</dbReference>
<dbReference type="InterPro" id="IPR001604">
    <property type="entry name" value="Endo_G_ENPP1-like_dom"/>
</dbReference>
<gene>
    <name evidence="8" type="ORF">KR093_008521</name>
</gene>
<keyword evidence="3" id="KW-0255">Endonuclease</keyword>
<protein>
    <recommendedName>
        <fullName evidence="10">DNA/RNA non-specific endonuclease domain-containing protein</fullName>
    </recommendedName>
</protein>
<keyword evidence="3" id="KW-0378">Hydrolase</keyword>
<dbReference type="Gene3D" id="3.40.570.10">
    <property type="entry name" value="Extracellular Endonuclease, subunit A"/>
    <property type="match status" value="1"/>
</dbReference>
<dbReference type="InterPro" id="IPR020821">
    <property type="entry name" value="ENPP1-3/EXOG-like_nuc-like"/>
</dbReference>
<comment type="similarity">
    <text evidence="1">Belongs to the DNA/RNA non-specific endonuclease family.</text>
</comment>
<evidence type="ECO:0000256" key="3">
    <source>
        <dbReference type="ARBA" id="ARBA00022759"/>
    </source>
</evidence>
<dbReference type="Proteomes" id="UP001200034">
    <property type="component" value="Unassembled WGS sequence"/>
</dbReference>
<dbReference type="InterPro" id="IPR044929">
    <property type="entry name" value="DNA/RNA_non-sp_Endonuclease_sf"/>
</dbReference>